<dbReference type="NCBIfam" id="TIGR04481">
    <property type="entry name" value="PR_assoc_PrdC"/>
    <property type="match status" value="1"/>
</dbReference>
<keyword evidence="4" id="KW-0677">Repeat</keyword>
<dbReference type="Proteomes" id="UP000036503">
    <property type="component" value="Unassembled WGS sequence"/>
</dbReference>
<keyword evidence="2" id="KW-0004">4Fe-4S</keyword>
<keyword evidence="7" id="KW-0411">Iron-sulfur</keyword>
<dbReference type="PANTHER" id="PTHR43034:SF2">
    <property type="entry name" value="ION-TRANSLOCATING OXIDOREDUCTASE COMPLEX SUBUNIT C"/>
    <property type="match status" value="1"/>
</dbReference>
<evidence type="ECO:0000256" key="2">
    <source>
        <dbReference type="ARBA" id="ARBA00022485"/>
    </source>
</evidence>
<evidence type="ECO:0000313" key="11">
    <source>
        <dbReference type="Proteomes" id="UP000036503"/>
    </source>
</evidence>
<comment type="caution">
    <text evidence="10">The sequence shown here is derived from an EMBL/GenBank/DDBJ whole genome shotgun (WGS) entry which is preliminary data.</text>
</comment>
<dbReference type="InterPro" id="IPR037225">
    <property type="entry name" value="Nuo51_FMN-bd_sf"/>
</dbReference>
<reference evidence="10 11" key="1">
    <citation type="submission" date="2015-06" db="EMBL/GenBank/DDBJ databases">
        <title>Draft genome sequence of beer spoilage bacterium Megasphaera cerevisiae type strain 20462.</title>
        <authorList>
            <person name="Kutumbaka K."/>
            <person name="Pasmowitz J."/>
            <person name="Mategko J."/>
            <person name="Reyes D."/>
            <person name="Friedrich A."/>
            <person name="Han S."/>
            <person name="Martens-Habbena W."/>
            <person name="Neal-McKinney J."/>
            <person name="Janagama H.K."/>
            <person name="Nadala C."/>
            <person name="Samadpour M."/>
        </authorList>
    </citation>
    <scope>NUCLEOTIDE SEQUENCE [LARGE SCALE GENOMIC DNA]</scope>
    <source>
        <strain evidence="10 11">DSM 20462</strain>
    </source>
</reference>
<evidence type="ECO:0000256" key="5">
    <source>
        <dbReference type="ARBA" id="ARBA00022982"/>
    </source>
</evidence>
<keyword evidence="11" id="KW-1185">Reference proteome</keyword>
<accession>A0A0J6WYF6</accession>
<dbReference type="InterPro" id="IPR026902">
    <property type="entry name" value="RnfC_N"/>
</dbReference>
<dbReference type="PANTHER" id="PTHR43034">
    <property type="entry name" value="ION-TRANSLOCATING OXIDOREDUCTASE COMPLEX SUBUNIT C"/>
    <property type="match status" value="1"/>
</dbReference>
<keyword evidence="3" id="KW-0479">Metal-binding</keyword>
<dbReference type="AlphaFoldDB" id="A0A0J6WYF6"/>
<sequence length="391" mass="41468">MKRIVLPLKQHVGGPCSPLVAAGDTVRRGQLIAIPKGLGANIHASYDGTIAEITSSYIAIDANAQQDAASYVKIPECRTKLEAIAAAGIVGAGGAGFPTAVKLKTEIPNGAFIANAAECEPLLAHNMKQVEEHAQQLVRGIKYCMEITKAPQAYIAIKPKHKKAVIALVKALLNESHIDIFRLPDMYPAGDERVIVREVMGIELEPGQLPGTVGACIDNVETIKHIVEAIEDRKPVIDKDVTVSGRVRQKESVFVNVPIGTPAKELLERAGGYIEPHGEIVVGGPQTGRAGSEAAPVTKTSGAFLVAMPFPQETRKAGILICECGGSEERLTHVAESMGAEVVAKEMCKRMVEVDGRYRCGLPGICPGQAEKVIALKRAGAQVLVIGTCSE</sequence>
<dbReference type="InterPro" id="IPR011538">
    <property type="entry name" value="Nuo51_FMN-bd"/>
</dbReference>
<dbReference type="GO" id="GO:0051539">
    <property type="term" value="F:4 iron, 4 sulfur cluster binding"/>
    <property type="evidence" value="ECO:0007669"/>
    <property type="project" value="UniProtKB-KW"/>
</dbReference>
<dbReference type="Gene3D" id="3.40.50.11540">
    <property type="entry name" value="NADH-ubiquinone oxidoreductase 51kDa subunit"/>
    <property type="match status" value="1"/>
</dbReference>
<dbReference type="PATRIC" id="fig|1122219.3.peg.1118"/>
<dbReference type="Pfam" id="PF13375">
    <property type="entry name" value="RnfC_N"/>
    <property type="match status" value="1"/>
</dbReference>
<evidence type="ECO:0000256" key="4">
    <source>
        <dbReference type="ARBA" id="ARBA00022737"/>
    </source>
</evidence>
<dbReference type="SUPFAM" id="SSF142019">
    <property type="entry name" value="Nqo1 FMN-binding domain-like"/>
    <property type="match status" value="1"/>
</dbReference>
<dbReference type="EMBL" id="LEKT01000003">
    <property type="protein sequence ID" value="KMO87679.1"/>
    <property type="molecule type" value="Genomic_DNA"/>
</dbReference>
<keyword evidence="1" id="KW-0813">Transport</keyword>
<dbReference type="SUPFAM" id="SSF142984">
    <property type="entry name" value="Nqo1 middle domain-like"/>
    <property type="match status" value="1"/>
</dbReference>
<dbReference type="InParanoid" id="A0A0J6WYF6"/>
<dbReference type="OrthoDB" id="9767754at2"/>
<feature type="domain" description="NADH-ubiquinone oxidoreductase 51kDa subunit FMN-binding" evidence="8">
    <location>
        <begin position="84"/>
        <end position="227"/>
    </location>
</feature>
<evidence type="ECO:0000313" key="10">
    <source>
        <dbReference type="EMBL" id="KMO87679.1"/>
    </source>
</evidence>
<dbReference type="GO" id="GO:0009055">
    <property type="term" value="F:electron transfer activity"/>
    <property type="evidence" value="ECO:0007669"/>
    <property type="project" value="InterPro"/>
</dbReference>
<protein>
    <submittedName>
        <fullName evidence="10">Electron transporter RnfC</fullName>
    </submittedName>
</protein>
<organism evidence="10 11">
    <name type="scientific">Megasphaera cerevisiae DSM 20462</name>
    <dbReference type="NCBI Taxonomy" id="1122219"/>
    <lineage>
        <taxon>Bacteria</taxon>
        <taxon>Bacillati</taxon>
        <taxon>Bacillota</taxon>
        <taxon>Negativicutes</taxon>
        <taxon>Veillonellales</taxon>
        <taxon>Veillonellaceae</taxon>
        <taxon>Megasphaera</taxon>
    </lineage>
</organism>
<dbReference type="InterPro" id="IPR010208">
    <property type="entry name" value="Ion_transpt_RnfC/RsxC"/>
</dbReference>
<dbReference type="GO" id="GO:0046872">
    <property type="term" value="F:metal ion binding"/>
    <property type="evidence" value="ECO:0007669"/>
    <property type="project" value="UniProtKB-KW"/>
</dbReference>
<gene>
    <name evidence="10" type="ORF">AB840_01575</name>
</gene>
<evidence type="ECO:0000256" key="6">
    <source>
        <dbReference type="ARBA" id="ARBA00023004"/>
    </source>
</evidence>
<keyword evidence="6" id="KW-0408">Iron</keyword>
<dbReference type="STRING" id="39029.BSR42_01115"/>
<dbReference type="GO" id="GO:0016020">
    <property type="term" value="C:membrane"/>
    <property type="evidence" value="ECO:0007669"/>
    <property type="project" value="InterPro"/>
</dbReference>
<evidence type="ECO:0000259" key="8">
    <source>
        <dbReference type="Pfam" id="PF01512"/>
    </source>
</evidence>
<evidence type="ECO:0000256" key="1">
    <source>
        <dbReference type="ARBA" id="ARBA00022448"/>
    </source>
</evidence>
<proteinExistence type="predicted"/>
<name>A0A0J6WYF6_9FIRM</name>
<evidence type="ECO:0000259" key="9">
    <source>
        <dbReference type="Pfam" id="PF13375"/>
    </source>
</evidence>
<feature type="domain" description="RnfC Barrel sandwich hybrid" evidence="9">
    <location>
        <begin position="2"/>
        <end position="62"/>
    </location>
</feature>
<dbReference type="InterPro" id="IPR031001">
    <property type="entry name" value="PR_assoc_PrdC"/>
</dbReference>
<evidence type="ECO:0000256" key="3">
    <source>
        <dbReference type="ARBA" id="ARBA00022723"/>
    </source>
</evidence>
<evidence type="ECO:0000256" key="7">
    <source>
        <dbReference type="ARBA" id="ARBA00023014"/>
    </source>
</evidence>
<keyword evidence="5" id="KW-0249">Electron transport</keyword>
<dbReference type="Pfam" id="PF01512">
    <property type="entry name" value="Complex1_51K"/>
    <property type="match status" value="1"/>
</dbReference>